<protein>
    <submittedName>
        <fullName evidence="2">Uncharacterized protein</fullName>
    </submittedName>
</protein>
<name>A0ABQ4Y1F5_9ASTR</name>
<sequence length="105" mass="12093">MAIGTGHRSNNYSESKRNDHLDNNLRQEQRNKVVQVLREEMFVGWECDLVYSFDKARFVMIGPCIMYGCFKVCMEKNLEDDDGKILEVHSQGVFGNVTTVVNEDV</sequence>
<evidence type="ECO:0000256" key="1">
    <source>
        <dbReference type="SAM" id="MobiDB-lite"/>
    </source>
</evidence>
<keyword evidence="3" id="KW-1185">Reference proteome</keyword>
<feature type="region of interest" description="Disordered" evidence="1">
    <location>
        <begin position="1"/>
        <end position="26"/>
    </location>
</feature>
<comment type="caution">
    <text evidence="2">The sequence shown here is derived from an EMBL/GenBank/DDBJ whole genome shotgun (WGS) entry which is preliminary data.</text>
</comment>
<gene>
    <name evidence="2" type="ORF">Tco_0704022</name>
</gene>
<feature type="compositionally biased region" description="Basic and acidic residues" evidence="1">
    <location>
        <begin position="14"/>
        <end position="26"/>
    </location>
</feature>
<evidence type="ECO:0000313" key="2">
    <source>
        <dbReference type="EMBL" id="GJS71181.1"/>
    </source>
</evidence>
<dbReference type="Proteomes" id="UP001151760">
    <property type="component" value="Unassembled WGS sequence"/>
</dbReference>
<reference evidence="2" key="2">
    <citation type="submission" date="2022-01" db="EMBL/GenBank/DDBJ databases">
        <authorList>
            <person name="Yamashiro T."/>
            <person name="Shiraishi A."/>
            <person name="Satake H."/>
            <person name="Nakayama K."/>
        </authorList>
    </citation>
    <scope>NUCLEOTIDE SEQUENCE</scope>
</reference>
<accession>A0ABQ4Y1F5</accession>
<dbReference type="EMBL" id="BQNB010009987">
    <property type="protein sequence ID" value="GJS71181.1"/>
    <property type="molecule type" value="Genomic_DNA"/>
</dbReference>
<reference evidence="2" key="1">
    <citation type="journal article" date="2022" name="Int. J. Mol. Sci.">
        <title>Draft Genome of Tanacetum Coccineum: Genomic Comparison of Closely Related Tanacetum-Family Plants.</title>
        <authorList>
            <person name="Yamashiro T."/>
            <person name="Shiraishi A."/>
            <person name="Nakayama K."/>
            <person name="Satake H."/>
        </authorList>
    </citation>
    <scope>NUCLEOTIDE SEQUENCE</scope>
</reference>
<organism evidence="2 3">
    <name type="scientific">Tanacetum coccineum</name>
    <dbReference type="NCBI Taxonomy" id="301880"/>
    <lineage>
        <taxon>Eukaryota</taxon>
        <taxon>Viridiplantae</taxon>
        <taxon>Streptophyta</taxon>
        <taxon>Embryophyta</taxon>
        <taxon>Tracheophyta</taxon>
        <taxon>Spermatophyta</taxon>
        <taxon>Magnoliopsida</taxon>
        <taxon>eudicotyledons</taxon>
        <taxon>Gunneridae</taxon>
        <taxon>Pentapetalae</taxon>
        <taxon>asterids</taxon>
        <taxon>campanulids</taxon>
        <taxon>Asterales</taxon>
        <taxon>Asteraceae</taxon>
        <taxon>Asteroideae</taxon>
        <taxon>Anthemideae</taxon>
        <taxon>Anthemidinae</taxon>
        <taxon>Tanacetum</taxon>
    </lineage>
</organism>
<proteinExistence type="predicted"/>
<evidence type="ECO:0000313" key="3">
    <source>
        <dbReference type="Proteomes" id="UP001151760"/>
    </source>
</evidence>